<keyword evidence="3" id="KW-0862">Zinc</keyword>
<dbReference type="EMBL" id="JANAVB010041219">
    <property type="protein sequence ID" value="KAJ6796871.1"/>
    <property type="molecule type" value="Genomic_DNA"/>
</dbReference>
<protein>
    <recommendedName>
        <fullName evidence="6">SWIM-type domain-containing protein</fullName>
    </recommendedName>
</protein>
<keyword evidence="1" id="KW-0479">Metal-binding</keyword>
<comment type="caution">
    <text evidence="7">The sequence shown here is derived from an EMBL/GenBank/DDBJ whole genome shotgun (WGS) entry which is preliminary data.</text>
</comment>
<accession>A0AAX6DYS6</accession>
<dbReference type="InterPro" id="IPR007527">
    <property type="entry name" value="Znf_SWIM"/>
</dbReference>
<evidence type="ECO:0000313" key="8">
    <source>
        <dbReference type="Proteomes" id="UP001140949"/>
    </source>
</evidence>
<feature type="region of interest" description="Disordered" evidence="5">
    <location>
        <begin position="185"/>
        <end position="247"/>
    </location>
</feature>
<sequence>MLVEMFHMMVMKLIYDRKMTSKEWSDFDLTPRAKKMIDQREKQVNRYHVNGADEGLFCVTSVLSIENRWTVDVNARTCDCCVWDLTGLLCVHAVAVLLPSRPSWTMFSSPYYHASTYKKAYAGKIVPLPEQILWDQPAFEVGPPGRHRLPGRPKGVRRLESDEIRRASKRQRICGRCKLPSDHNARGCQGGPIGGNTKKRRDPRPPREPKSPRPRRVTNTVYNRPKVSRGPRRRKAAMGTSGESPGC</sequence>
<dbReference type="Proteomes" id="UP001140949">
    <property type="component" value="Unassembled WGS sequence"/>
</dbReference>
<proteinExistence type="predicted"/>
<dbReference type="GO" id="GO:0008270">
    <property type="term" value="F:zinc ion binding"/>
    <property type="evidence" value="ECO:0007669"/>
    <property type="project" value="UniProtKB-KW"/>
</dbReference>
<evidence type="ECO:0000313" key="7">
    <source>
        <dbReference type="EMBL" id="KAJ6796871.1"/>
    </source>
</evidence>
<keyword evidence="2 4" id="KW-0863">Zinc-finger</keyword>
<evidence type="ECO:0000256" key="4">
    <source>
        <dbReference type="PROSITE-ProRule" id="PRU00325"/>
    </source>
</evidence>
<reference evidence="7" key="1">
    <citation type="journal article" date="2023" name="GigaByte">
        <title>Genome assembly of the bearded iris, Iris pallida Lam.</title>
        <authorList>
            <person name="Bruccoleri R.E."/>
            <person name="Oakeley E.J."/>
            <person name="Faust A.M.E."/>
            <person name="Altorfer M."/>
            <person name="Dessus-Babus S."/>
            <person name="Burckhardt D."/>
            <person name="Oertli M."/>
            <person name="Naumann U."/>
            <person name="Petersen F."/>
            <person name="Wong J."/>
        </authorList>
    </citation>
    <scope>NUCLEOTIDE SEQUENCE</scope>
    <source>
        <strain evidence="7">GSM-AAB239-AS_SAM_17_03QT</strain>
    </source>
</reference>
<evidence type="ECO:0000256" key="5">
    <source>
        <dbReference type="SAM" id="MobiDB-lite"/>
    </source>
</evidence>
<dbReference type="AlphaFoldDB" id="A0AAX6DYS6"/>
<dbReference type="PANTHER" id="PTHR31973">
    <property type="entry name" value="POLYPROTEIN, PUTATIVE-RELATED"/>
    <property type="match status" value="1"/>
</dbReference>
<dbReference type="InterPro" id="IPR006564">
    <property type="entry name" value="Znf_PMZ"/>
</dbReference>
<keyword evidence="8" id="KW-1185">Reference proteome</keyword>
<organism evidence="7 8">
    <name type="scientific">Iris pallida</name>
    <name type="common">Sweet iris</name>
    <dbReference type="NCBI Taxonomy" id="29817"/>
    <lineage>
        <taxon>Eukaryota</taxon>
        <taxon>Viridiplantae</taxon>
        <taxon>Streptophyta</taxon>
        <taxon>Embryophyta</taxon>
        <taxon>Tracheophyta</taxon>
        <taxon>Spermatophyta</taxon>
        <taxon>Magnoliopsida</taxon>
        <taxon>Liliopsida</taxon>
        <taxon>Asparagales</taxon>
        <taxon>Iridaceae</taxon>
        <taxon>Iridoideae</taxon>
        <taxon>Irideae</taxon>
        <taxon>Iris</taxon>
    </lineage>
</organism>
<evidence type="ECO:0000256" key="1">
    <source>
        <dbReference type="ARBA" id="ARBA00022723"/>
    </source>
</evidence>
<evidence type="ECO:0000256" key="3">
    <source>
        <dbReference type="ARBA" id="ARBA00022833"/>
    </source>
</evidence>
<dbReference type="SMART" id="SM00575">
    <property type="entry name" value="ZnF_PMZ"/>
    <property type="match status" value="1"/>
</dbReference>
<evidence type="ECO:0000259" key="6">
    <source>
        <dbReference type="PROSITE" id="PS50966"/>
    </source>
</evidence>
<evidence type="ECO:0000256" key="2">
    <source>
        <dbReference type="ARBA" id="ARBA00022771"/>
    </source>
</evidence>
<feature type="compositionally biased region" description="Basic residues" evidence="5">
    <location>
        <begin position="226"/>
        <end position="236"/>
    </location>
</feature>
<dbReference type="PANTHER" id="PTHR31973:SF187">
    <property type="entry name" value="MUTATOR TRANSPOSASE MUDRA PROTEIN"/>
    <property type="match status" value="1"/>
</dbReference>
<reference evidence="7" key="2">
    <citation type="submission" date="2023-04" db="EMBL/GenBank/DDBJ databases">
        <authorList>
            <person name="Bruccoleri R.E."/>
            <person name="Oakeley E.J."/>
            <person name="Faust A.-M."/>
            <person name="Dessus-Babus S."/>
            <person name="Altorfer M."/>
            <person name="Burckhardt D."/>
            <person name="Oertli M."/>
            <person name="Naumann U."/>
            <person name="Petersen F."/>
            <person name="Wong J."/>
        </authorList>
    </citation>
    <scope>NUCLEOTIDE SEQUENCE</scope>
    <source>
        <strain evidence="7">GSM-AAB239-AS_SAM_17_03QT</strain>
        <tissue evidence="7">Leaf</tissue>
    </source>
</reference>
<gene>
    <name evidence="7" type="ORF">M6B38_220680</name>
</gene>
<dbReference type="Pfam" id="PF04434">
    <property type="entry name" value="SWIM"/>
    <property type="match status" value="1"/>
</dbReference>
<feature type="domain" description="SWIM-type" evidence="6">
    <location>
        <begin position="69"/>
        <end position="101"/>
    </location>
</feature>
<dbReference type="PROSITE" id="PS50966">
    <property type="entry name" value="ZF_SWIM"/>
    <property type="match status" value="1"/>
</dbReference>
<name>A0AAX6DYS6_IRIPA</name>